<dbReference type="InterPro" id="IPR020440">
    <property type="entry name" value="IL-17_chr"/>
</dbReference>
<evidence type="ECO:0000256" key="3">
    <source>
        <dbReference type="ARBA" id="ARBA00022514"/>
    </source>
</evidence>
<dbReference type="Ensembl" id="ENSCMIT00000001055.1">
    <property type="protein sequence ID" value="ENSCMIP00000001002.1"/>
    <property type="gene ID" value="ENSCMIG00000000665.1"/>
</dbReference>
<feature type="region of interest" description="Disordered" evidence="6">
    <location>
        <begin position="53"/>
        <end position="77"/>
    </location>
</feature>
<evidence type="ECO:0000256" key="6">
    <source>
        <dbReference type="SAM" id="MobiDB-lite"/>
    </source>
</evidence>
<dbReference type="Proteomes" id="UP000314986">
    <property type="component" value="Unassembled WGS sequence"/>
</dbReference>
<reference evidence="7" key="5">
    <citation type="submission" date="2025-09" db="UniProtKB">
        <authorList>
            <consortium name="Ensembl"/>
        </authorList>
    </citation>
    <scope>IDENTIFICATION</scope>
</reference>
<keyword evidence="4" id="KW-0964">Secreted</keyword>
<dbReference type="Gene3D" id="2.10.90.10">
    <property type="entry name" value="Cystine-knot cytokines"/>
    <property type="match status" value="1"/>
</dbReference>
<keyword evidence="8" id="KW-1185">Reference proteome</keyword>
<evidence type="ECO:0000256" key="4">
    <source>
        <dbReference type="ARBA" id="ARBA00022525"/>
    </source>
</evidence>
<keyword evidence="3" id="KW-0202">Cytokine</keyword>
<evidence type="ECO:0000256" key="2">
    <source>
        <dbReference type="ARBA" id="ARBA00007236"/>
    </source>
</evidence>
<comment type="similarity">
    <text evidence="2">Belongs to the IL-17 family.</text>
</comment>
<dbReference type="GeneTree" id="ENSGT00940000166375"/>
<evidence type="ECO:0000313" key="8">
    <source>
        <dbReference type="Proteomes" id="UP000314986"/>
    </source>
</evidence>
<reference evidence="8" key="3">
    <citation type="journal article" date="2014" name="Nature">
        <title>Elephant shark genome provides unique insights into gnathostome evolution.</title>
        <authorList>
            <consortium name="International Elephant Shark Genome Sequencing Consortium"/>
            <person name="Venkatesh B."/>
            <person name="Lee A.P."/>
            <person name="Ravi V."/>
            <person name="Maurya A.K."/>
            <person name="Lian M.M."/>
            <person name="Swann J.B."/>
            <person name="Ohta Y."/>
            <person name="Flajnik M.F."/>
            <person name="Sutoh Y."/>
            <person name="Kasahara M."/>
            <person name="Hoon S."/>
            <person name="Gangu V."/>
            <person name="Roy S.W."/>
            <person name="Irimia M."/>
            <person name="Korzh V."/>
            <person name="Kondrychyn I."/>
            <person name="Lim Z.W."/>
            <person name="Tay B.H."/>
            <person name="Tohari S."/>
            <person name="Kong K.W."/>
            <person name="Ho S."/>
            <person name="Lorente-Galdos B."/>
            <person name="Quilez J."/>
            <person name="Marques-Bonet T."/>
            <person name="Raney B.J."/>
            <person name="Ingham P.W."/>
            <person name="Tay A."/>
            <person name="Hillier L.W."/>
            <person name="Minx P."/>
            <person name="Boehm T."/>
            <person name="Wilson R.K."/>
            <person name="Brenner S."/>
            <person name="Warren W.C."/>
        </authorList>
    </citation>
    <scope>NUCLEOTIDE SEQUENCE [LARGE SCALE GENOMIC DNA]</scope>
</reference>
<evidence type="ECO:0000256" key="1">
    <source>
        <dbReference type="ARBA" id="ARBA00004613"/>
    </source>
</evidence>
<proteinExistence type="inferred from homology"/>
<dbReference type="InterPro" id="IPR029034">
    <property type="entry name" value="Cystine-knot_cytokine"/>
</dbReference>
<gene>
    <name evidence="7" type="primary">il17c</name>
</gene>
<feature type="compositionally biased region" description="Polar residues" evidence="6">
    <location>
        <begin position="68"/>
        <end position="77"/>
    </location>
</feature>
<accession>A0A4W3GDT6</accession>
<reference evidence="8" key="2">
    <citation type="journal article" date="2007" name="PLoS Biol.">
        <title>Survey sequencing and comparative analysis of the elephant shark (Callorhinchus milii) genome.</title>
        <authorList>
            <person name="Venkatesh B."/>
            <person name="Kirkness E.F."/>
            <person name="Loh Y.H."/>
            <person name="Halpern A.L."/>
            <person name="Lee A.P."/>
            <person name="Johnson J."/>
            <person name="Dandona N."/>
            <person name="Viswanathan L.D."/>
            <person name="Tay A."/>
            <person name="Venter J.C."/>
            <person name="Strausberg R.L."/>
            <person name="Brenner S."/>
        </authorList>
    </citation>
    <scope>NUCLEOTIDE SEQUENCE [LARGE SCALE GENOMIC DNA]</scope>
</reference>
<dbReference type="GO" id="GO:0005125">
    <property type="term" value="F:cytokine activity"/>
    <property type="evidence" value="ECO:0007669"/>
    <property type="project" value="UniProtKB-KW"/>
</dbReference>
<dbReference type="SUPFAM" id="SSF57501">
    <property type="entry name" value="Cystine-knot cytokines"/>
    <property type="match status" value="1"/>
</dbReference>
<protein>
    <submittedName>
        <fullName evidence="7">Interleukin 17C</fullName>
    </submittedName>
</protein>
<reference evidence="8" key="1">
    <citation type="journal article" date="2006" name="Science">
        <title>Ancient noncoding elements conserved in the human genome.</title>
        <authorList>
            <person name="Venkatesh B."/>
            <person name="Kirkness E.F."/>
            <person name="Loh Y.H."/>
            <person name="Halpern A.L."/>
            <person name="Lee A.P."/>
            <person name="Johnson J."/>
            <person name="Dandona N."/>
            <person name="Viswanathan L.D."/>
            <person name="Tay A."/>
            <person name="Venter J.C."/>
            <person name="Strausberg R.L."/>
            <person name="Brenner S."/>
        </authorList>
    </citation>
    <scope>NUCLEOTIDE SEQUENCE [LARGE SCALE GENOMIC DNA]</scope>
</reference>
<sequence>MCAGRREKRVREDRCWGPGQPTERALRLSGRTGAWVRFPSVYLVEKLETRGGHRRHHSAQDCPKLLQPGSSDPSHRSISPWTYRIDYDENRFPEKLAFAECLCKGCINTASGLEEHHLNSVLLEQTMMVLRRRPCPHDPHLYSFQMHYIRVPVGCTCVLPRKQREYV</sequence>
<organism evidence="7 8">
    <name type="scientific">Callorhinchus milii</name>
    <name type="common">Ghost shark</name>
    <dbReference type="NCBI Taxonomy" id="7868"/>
    <lineage>
        <taxon>Eukaryota</taxon>
        <taxon>Metazoa</taxon>
        <taxon>Chordata</taxon>
        <taxon>Craniata</taxon>
        <taxon>Vertebrata</taxon>
        <taxon>Chondrichthyes</taxon>
        <taxon>Holocephali</taxon>
        <taxon>Chimaeriformes</taxon>
        <taxon>Callorhinchidae</taxon>
        <taxon>Callorhinchus</taxon>
    </lineage>
</organism>
<name>A0A4W3GDT6_CALMI</name>
<reference evidence="7" key="4">
    <citation type="submission" date="2025-08" db="UniProtKB">
        <authorList>
            <consortium name="Ensembl"/>
        </authorList>
    </citation>
    <scope>IDENTIFICATION</scope>
</reference>
<keyword evidence="5" id="KW-0732">Signal</keyword>
<dbReference type="Pfam" id="PF06083">
    <property type="entry name" value="IL17"/>
    <property type="match status" value="1"/>
</dbReference>
<evidence type="ECO:0000313" key="7">
    <source>
        <dbReference type="Ensembl" id="ENSCMIP00000001002.1"/>
    </source>
</evidence>
<dbReference type="GO" id="GO:0005615">
    <property type="term" value="C:extracellular space"/>
    <property type="evidence" value="ECO:0007669"/>
    <property type="project" value="UniProtKB-KW"/>
</dbReference>
<dbReference type="InterPro" id="IPR010345">
    <property type="entry name" value="IL-17_fam"/>
</dbReference>
<dbReference type="GO" id="GO:0006954">
    <property type="term" value="P:inflammatory response"/>
    <property type="evidence" value="ECO:0007669"/>
    <property type="project" value="InterPro"/>
</dbReference>
<comment type="subcellular location">
    <subcellularLocation>
        <location evidence="1">Secreted</location>
    </subcellularLocation>
</comment>
<dbReference type="PRINTS" id="PR01932">
    <property type="entry name" value="INTRLEUKIN17"/>
</dbReference>
<evidence type="ECO:0000256" key="5">
    <source>
        <dbReference type="ARBA" id="ARBA00022729"/>
    </source>
</evidence>
<dbReference type="AlphaFoldDB" id="A0A4W3GDT6"/>